<feature type="signal peptide" evidence="1">
    <location>
        <begin position="1"/>
        <end position="18"/>
    </location>
</feature>
<keyword evidence="4" id="KW-1185">Reference proteome</keyword>
<evidence type="ECO:0000313" key="4">
    <source>
        <dbReference type="Proteomes" id="UP000192342"/>
    </source>
</evidence>
<dbReference type="EMBL" id="AQQV01000002">
    <property type="protein sequence ID" value="ORE87441.1"/>
    <property type="molecule type" value="Genomic_DNA"/>
</dbReference>
<dbReference type="Proteomes" id="UP000192342">
    <property type="component" value="Unassembled WGS sequence"/>
</dbReference>
<dbReference type="AlphaFoldDB" id="A0A1Y1SES2"/>
<gene>
    <name evidence="3" type="ORF">ATO7_10377</name>
</gene>
<reference evidence="3 4" key="1">
    <citation type="submission" date="2013-04" db="EMBL/GenBank/DDBJ databases">
        <title>Oceanococcus atlanticus 22II-S10r2 Genome Sequencing.</title>
        <authorList>
            <person name="Lai Q."/>
            <person name="Li G."/>
            <person name="Shao Z."/>
        </authorList>
    </citation>
    <scope>NUCLEOTIDE SEQUENCE [LARGE SCALE GENOMIC DNA]</scope>
    <source>
        <strain evidence="3 4">22II-S10r2</strain>
    </source>
</reference>
<comment type="caution">
    <text evidence="3">The sequence shown here is derived from an EMBL/GenBank/DDBJ whole genome shotgun (WGS) entry which is preliminary data.</text>
</comment>
<evidence type="ECO:0000313" key="3">
    <source>
        <dbReference type="EMBL" id="ORE87441.1"/>
    </source>
</evidence>
<feature type="chain" id="PRO_5012508173" description="DUF4426 domain-containing protein" evidence="1">
    <location>
        <begin position="19"/>
        <end position="143"/>
    </location>
</feature>
<organism evidence="3 4">
    <name type="scientific">Oceanococcus atlanticus</name>
    <dbReference type="NCBI Taxonomy" id="1317117"/>
    <lineage>
        <taxon>Bacteria</taxon>
        <taxon>Pseudomonadati</taxon>
        <taxon>Pseudomonadota</taxon>
        <taxon>Gammaproteobacteria</taxon>
        <taxon>Chromatiales</taxon>
        <taxon>Oceanococcaceae</taxon>
        <taxon>Oceanococcus</taxon>
    </lineage>
</organism>
<keyword evidence="1" id="KW-0732">Signal</keyword>
<dbReference type="OrthoDB" id="8563353at2"/>
<dbReference type="InterPro" id="IPR025218">
    <property type="entry name" value="DUF4426"/>
</dbReference>
<dbReference type="Gene3D" id="2.60.40.3340">
    <property type="entry name" value="Domain of unknown function DUF4426"/>
    <property type="match status" value="1"/>
</dbReference>
<evidence type="ECO:0000259" key="2">
    <source>
        <dbReference type="Pfam" id="PF14467"/>
    </source>
</evidence>
<dbReference type="STRING" id="1317117.ATO7_10377"/>
<dbReference type="Pfam" id="PF14467">
    <property type="entry name" value="DUF4426"/>
    <property type="match status" value="1"/>
</dbReference>
<dbReference type="RefSeq" id="WP_083561672.1">
    <property type="nucleotide sequence ID" value="NZ_AQQV01000002.1"/>
</dbReference>
<feature type="domain" description="DUF4426" evidence="2">
    <location>
        <begin position="24"/>
        <end position="139"/>
    </location>
</feature>
<evidence type="ECO:0000256" key="1">
    <source>
        <dbReference type="SAM" id="SignalP"/>
    </source>
</evidence>
<proteinExistence type="predicted"/>
<accession>A0A1Y1SES2</accession>
<protein>
    <recommendedName>
        <fullName evidence="2">DUF4426 domain-containing protein</fullName>
    </recommendedName>
</protein>
<sequence length="143" mass="16354">MRIVLALITSLLSLAAWAEQVIESGPYRLHYMAMVTYDLPPEVAQAYGITRSRKQGVAVLNLQHVDAPQVSVASSVSGRIRNLIGQERLDDLREVREQDAIYWIATFDFSHLETMRFDFQIDPQGPHGPFPVHFSQQFYRPPR</sequence>
<name>A0A1Y1SES2_9GAMM</name>